<keyword evidence="1" id="KW-0812">Transmembrane</keyword>
<name>A0A557ST03_9ARCH</name>
<evidence type="ECO:0000313" key="2">
    <source>
        <dbReference type="EMBL" id="TVP39724.1"/>
    </source>
</evidence>
<reference evidence="2 3" key="1">
    <citation type="journal article" date="2019" name="Front. Microbiol.">
        <title>Ammonia Oxidation by the Arctic Terrestrial Thaumarchaeote Candidatus Nitrosocosmicus arcticus Is Stimulated by Increasing Temperatures.</title>
        <authorList>
            <person name="Alves R.J.E."/>
            <person name="Kerou M."/>
            <person name="Zappe A."/>
            <person name="Bittner R."/>
            <person name="Abby S.S."/>
            <person name="Schmidt H.A."/>
            <person name="Pfeifer K."/>
            <person name="Schleper C."/>
        </authorList>
    </citation>
    <scope>NUCLEOTIDE SEQUENCE [LARGE SCALE GENOMIC DNA]</scope>
    <source>
        <strain evidence="2 3">Kfb</strain>
    </source>
</reference>
<accession>A0A557ST03</accession>
<feature type="transmembrane region" description="Helical" evidence="1">
    <location>
        <begin position="14"/>
        <end position="39"/>
    </location>
</feature>
<protein>
    <submittedName>
        <fullName evidence="2">Uncharacterized protein</fullName>
    </submittedName>
</protein>
<organism evidence="2 3">
    <name type="scientific">Candidatus Nitrosocosmicus arcticus</name>
    <dbReference type="NCBI Taxonomy" id="2035267"/>
    <lineage>
        <taxon>Archaea</taxon>
        <taxon>Nitrososphaerota</taxon>
        <taxon>Nitrososphaeria</taxon>
        <taxon>Nitrososphaerales</taxon>
        <taxon>Nitrososphaeraceae</taxon>
        <taxon>Candidatus Nitrosocosmicus</taxon>
    </lineage>
</organism>
<keyword evidence="1" id="KW-1133">Transmembrane helix</keyword>
<keyword evidence="3" id="KW-1185">Reference proteome</keyword>
<keyword evidence="1" id="KW-0472">Membrane</keyword>
<evidence type="ECO:0000313" key="3">
    <source>
        <dbReference type="Proteomes" id="UP000315289"/>
    </source>
</evidence>
<comment type="caution">
    <text evidence="2">The sequence shown here is derived from an EMBL/GenBank/DDBJ whole genome shotgun (WGS) entry which is preliminary data.</text>
</comment>
<sequence>MISILNICLTIQKYILYIVPIRNAQYLIVAIVCTMLFTIKEHDKETIHNSIRYSSNKIVGERRIVISFKTDRNYLLNAEKEKNKKYD</sequence>
<dbReference type="EMBL" id="VOAH01000013">
    <property type="protein sequence ID" value="TVP39724.1"/>
    <property type="molecule type" value="Genomic_DNA"/>
</dbReference>
<proteinExistence type="predicted"/>
<dbReference type="Proteomes" id="UP000315289">
    <property type="component" value="Unassembled WGS sequence"/>
</dbReference>
<gene>
    <name evidence="2" type="ORF">NARC_130063</name>
</gene>
<dbReference type="AlphaFoldDB" id="A0A557ST03"/>
<evidence type="ECO:0000256" key="1">
    <source>
        <dbReference type="SAM" id="Phobius"/>
    </source>
</evidence>